<protein>
    <submittedName>
        <fullName evidence="2">Uncharacterized protein</fullName>
    </submittedName>
</protein>
<dbReference type="Proteomes" id="UP000002624">
    <property type="component" value="Unassembled WGS sequence"/>
</dbReference>
<dbReference type="AlphaFoldDB" id="C6HHN5"/>
<feature type="compositionally biased region" description="Polar residues" evidence="1">
    <location>
        <begin position="187"/>
        <end position="196"/>
    </location>
</feature>
<organism evidence="2 3">
    <name type="scientific">Ajellomyces capsulatus (strain H143)</name>
    <name type="common">Darling's disease fungus</name>
    <name type="synonym">Histoplasma capsulatum</name>
    <dbReference type="NCBI Taxonomy" id="544712"/>
    <lineage>
        <taxon>Eukaryota</taxon>
        <taxon>Fungi</taxon>
        <taxon>Dikarya</taxon>
        <taxon>Ascomycota</taxon>
        <taxon>Pezizomycotina</taxon>
        <taxon>Eurotiomycetes</taxon>
        <taxon>Eurotiomycetidae</taxon>
        <taxon>Onygenales</taxon>
        <taxon>Ajellomycetaceae</taxon>
        <taxon>Histoplasma</taxon>
    </lineage>
</organism>
<dbReference type="HOGENOM" id="CLU_1234698_0_0_1"/>
<feature type="region of interest" description="Disordered" evidence="1">
    <location>
        <begin position="1"/>
        <end position="24"/>
    </location>
</feature>
<sequence>MIDGVPAEMSFREECPPEEEDHNEEKGCQLAVARGQYTAPLKWVFLEADKSFYFRIKSLRVVLMSTYKNDLIGEGGCNQFHISLPTTTPYLEINMTAPVQVIESLIQGLGTFERMIMKQANQTQTTRWSLLHNNNNNNTSNNNNNDNSGNNMQLLRGSYFVEGQLNKYFLTRARQRRVSAPLPVPAASNNPHQPAQRQPAPEHADRHWQIGICMVGGWADELWD</sequence>
<gene>
    <name evidence="2" type="ORF">HCDG_05716</name>
</gene>
<feature type="region of interest" description="Disordered" evidence="1">
    <location>
        <begin position="182"/>
        <end position="205"/>
    </location>
</feature>
<accession>C6HHN5</accession>
<dbReference type="VEuPathDB" id="FungiDB:HCDG_05716"/>
<proteinExistence type="predicted"/>
<evidence type="ECO:0000313" key="3">
    <source>
        <dbReference type="Proteomes" id="UP000002624"/>
    </source>
</evidence>
<reference evidence="2" key="1">
    <citation type="submission" date="2009-05" db="EMBL/GenBank/DDBJ databases">
        <title>The Genome Sequence of Ajellomyces capsulatus strain H143.</title>
        <authorList>
            <consortium name="The Broad Institute Genome Sequencing Platform"/>
            <person name="Champion M."/>
            <person name="Cuomo C."/>
            <person name="Ma L.-J."/>
            <person name="Henn M.R."/>
            <person name="Sil A."/>
            <person name="Goldman B."/>
            <person name="Young S.K."/>
            <person name="Kodira C.D."/>
            <person name="Zeng Q."/>
            <person name="Koehrsen M."/>
            <person name="Alvarado L."/>
            <person name="Berlin A."/>
            <person name="Borenstein D."/>
            <person name="Chen Z."/>
            <person name="Engels R."/>
            <person name="Freedman E."/>
            <person name="Gellesch M."/>
            <person name="Goldberg J."/>
            <person name="Griggs A."/>
            <person name="Gujja S."/>
            <person name="Heiman D."/>
            <person name="Hepburn T."/>
            <person name="Howarth C."/>
            <person name="Jen D."/>
            <person name="Larson L."/>
            <person name="Lewis B."/>
            <person name="Mehta T."/>
            <person name="Park D."/>
            <person name="Pearson M."/>
            <person name="Roberts A."/>
            <person name="Saif S."/>
            <person name="Shea T."/>
            <person name="Shenoy N."/>
            <person name="Sisk P."/>
            <person name="Stolte C."/>
            <person name="Sykes S."/>
            <person name="Walk T."/>
            <person name="White J."/>
            <person name="Yandava C."/>
            <person name="Klein B."/>
            <person name="McEwen J.G."/>
            <person name="Puccia R."/>
            <person name="Goldman G.H."/>
            <person name="Felipe M.S."/>
            <person name="Nino-Vega G."/>
            <person name="San-Blas G."/>
            <person name="Taylor J."/>
            <person name="Mendoza L."/>
            <person name="Galagan J."/>
            <person name="Nusbaum C."/>
            <person name="Birren B."/>
        </authorList>
    </citation>
    <scope>NUCLEOTIDE SEQUENCE</scope>
    <source>
        <strain evidence="2">H143</strain>
    </source>
</reference>
<name>C6HHN5_AJECH</name>
<evidence type="ECO:0000313" key="2">
    <source>
        <dbReference type="EMBL" id="EER40319.1"/>
    </source>
</evidence>
<evidence type="ECO:0000256" key="1">
    <source>
        <dbReference type="SAM" id="MobiDB-lite"/>
    </source>
</evidence>
<dbReference type="EMBL" id="GG692427">
    <property type="protein sequence ID" value="EER40319.1"/>
    <property type="molecule type" value="Genomic_DNA"/>
</dbReference>